<evidence type="ECO:0000313" key="3">
    <source>
        <dbReference type="Proteomes" id="UP000600918"/>
    </source>
</evidence>
<gene>
    <name evidence="2" type="ORF">H0235_008060</name>
</gene>
<organism evidence="2 3">
    <name type="scientific">Vespula pensylvanica</name>
    <name type="common">Western yellow jacket</name>
    <name type="synonym">Wasp</name>
    <dbReference type="NCBI Taxonomy" id="30213"/>
    <lineage>
        <taxon>Eukaryota</taxon>
        <taxon>Metazoa</taxon>
        <taxon>Ecdysozoa</taxon>
        <taxon>Arthropoda</taxon>
        <taxon>Hexapoda</taxon>
        <taxon>Insecta</taxon>
        <taxon>Pterygota</taxon>
        <taxon>Neoptera</taxon>
        <taxon>Endopterygota</taxon>
        <taxon>Hymenoptera</taxon>
        <taxon>Apocrita</taxon>
        <taxon>Aculeata</taxon>
        <taxon>Vespoidea</taxon>
        <taxon>Vespidae</taxon>
        <taxon>Vespinae</taxon>
        <taxon>Vespula</taxon>
    </lineage>
</organism>
<protein>
    <submittedName>
        <fullName evidence="2">Uncharacterized protein</fullName>
    </submittedName>
</protein>
<dbReference type="AlphaFoldDB" id="A0A834UAE5"/>
<proteinExistence type="predicted"/>
<feature type="region of interest" description="Disordered" evidence="1">
    <location>
        <begin position="25"/>
        <end position="44"/>
    </location>
</feature>
<sequence length="183" mass="20647">MNIAREGNKKGIVIPPQGHCRRDKESTIGEVHSADQRAKSPPSSGILRKVHWEEISLFIGTQSAESLKCGPYSLVSISLHFLRMEGSSVERGLDTIALARDLFKKLLHALLSTEIRAQLLFRMSLSNVPKPPLKKIQLDDRRTWSYKSEAANNQYRSDKTKTNTSCDCNYHHLYLNTPATIDN</sequence>
<dbReference type="EMBL" id="JACSDY010000006">
    <property type="protein sequence ID" value="KAF7425622.1"/>
    <property type="molecule type" value="Genomic_DNA"/>
</dbReference>
<comment type="caution">
    <text evidence="2">The sequence shown here is derived from an EMBL/GenBank/DDBJ whole genome shotgun (WGS) entry which is preliminary data.</text>
</comment>
<dbReference type="Proteomes" id="UP000600918">
    <property type="component" value="Unassembled WGS sequence"/>
</dbReference>
<evidence type="ECO:0000256" key="1">
    <source>
        <dbReference type="SAM" id="MobiDB-lite"/>
    </source>
</evidence>
<feature type="compositionally biased region" description="Basic and acidic residues" evidence="1">
    <location>
        <begin position="25"/>
        <end position="38"/>
    </location>
</feature>
<accession>A0A834UAE5</accession>
<evidence type="ECO:0000313" key="2">
    <source>
        <dbReference type="EMBL" id="KAF7425622.1"/>
    </source>
</evidence>
<keyword evidence="3" id="KW-1185">Reference proteome</keyword>
<reference evidence="2" key="1">
    <citation type="journal article" date="2020" name="G3 (Bethesda)">
        <title>High-Quality Assemblies for Three Invasive Social Wasps from the &lt;i&gt;Vespula&lt;/i&gt; Genus.</title>
        <authorList>
            <person name="Harrop T.W.R."/>
            <person name="Guhlin J."/>
            <person name="McLaughlin G.M."/>
            <person name="Permina E."/>
            <person name="Stockwell P."/>
            <person name="Gilligan J."/>
            <person name="Le Lec M.F."/>
            <person name="Gruber M.A.M."/>
            <person name="Quinn O."/>
            <person name="Lovegrove M."/>
            <person name="Duncan E.J."/>
            <person name="Remnant E.J."/>
            <person name="Van Eeckhoven J."/>
            <person name="Graham B."/>
            <person name="Knapp R.A."/>
            <person name="Langford K.W."/>
            <person name="Kronenberg Z."/>
            <person name="Press M.O."/>
            <person name="Eacker S.M."/>
            <person name="Wilson-Rankin E.E."/>
            <person name="Purcell J."/>
            <person name="Lester P.J."/>
            <person name="Dearden P.K."/>
        </authorList>
    </citation>
    <scope>NUCLEOTIDE SEQUENCE</scope>
    <source>
        <strain evidence="2">Volc-1</strain>
    </source>
</reference>
<name>A0A834UAE5_VESPE</name>